<evidence type="ECO:0000256" key="3">
    <source>
        <dbReference type="ARBA" id="ARBA00011738"/>
    </source>
</evidence>
<organism evidence="9 10">
    <name type="scientific">Aphis craccivora</name>
    <name type="common">Cowpea aphid</name>
    <dbReference type="NCBI Taxonomy" id="307492"/>
    <lineage>
        <taxon>Eukaryota</taxon>
        <taxon>Metazoa</taxon>
        <taxon>Ecdysozoa</taxon>
        <taxon>Arthropoda</taxon>
        <taxon>Hexapoda</taxon>
        <taxon>Insecta</taxon>
        <taxon>Pterygota</taxon>
        <taxon>Neoptera</taxon>
        <taxon>Paraneoptera</taxon>
        <taxon>Hemiptera</taxon>
        <taxon>Sternorrhyncha</taxon>
        <taxon>Aphidomorpha</taxon>
        <taxon>Aphidoidea</taxon>
        <taxon>Aphididae</taxon>
        <taxon>Aphidini</taxon>
        <taxon>Aphis</taxon>
        <taxon>Aphis</taxon>
    </lineage>
</organism>
<dbReference type="FunFam" id="3.40.640.10:FF:000016">
    <property type="entry name" value="Glutamate decarboxylase like 1"/>
    <property type="match status" value="1"/>
</dbReference>
<evidence type="ECO:0000256" key="1">
    <source>
        <dbReference type="ARBA" id="ARBA00001933"/>
    </source>
</evidence>
<evidence type="ECO:0000256" key="7">
    <source>
        <dbReference type="PIRSR" id="PIRSR602129-50"/>
    </source>
</evidence>
<evidence type="ECO:0000256" key="5">
    <source>
        <dbReference type="ARBA" id="ARBA00022898"/>
    </source>
</evidence>
<keyword evidence="10" id="KW-1185">Reference proteome</keyword>
<evidence type="ECO:0000313" key="9">
    <source>
        <dbReference type="EMBL" id="KAF0765613.1"/>
    </source>
</evidence>
<dbReference type="OrthoDB" id="392571at2759"/>
<dbReference type="EMBL" id="VUJU01001362">
    <property type="protein sequence ID" value="KAF0765613.1"/>
    <property type="molecule type" value="Genomic_DNA"/>
</dbReference>
<dbReference type="Proteomes" id="UP000478052">
    <property type="component" value="Unassembled WGS sequence"/>
</dbReference>
<dbReference type="InterPro" id="IPR015421">
    <property type="entry name" value="PyrdxlP-dep_Trfase_major"/>
</dbReference>
<comment type="cofactor">
    <cofactor evidence="1 7 8">
        <name>pyridoxal 5'-phosphate</name>
        <dbReference type="ChEBI" id="CHEBI:597326"/>
    </cofactor>
</comment>
<evidence type="ECO:0000256" key="4">
    <source>
        <dbReference type="ARBA" id="ARBA00022793"/>
    </source>
</evidence>
<dbReference type="GO" id="GO:0030170">
    <property type="term" value="F:pyridoxal phosphate binding"/>
    <property type="evidence" value="ECO:0007669"/>
    <property type="project" value="InterPro"/>
</dbReference>
<keyword evidence="6 8" id="KW-0456">Lyase</keyword>
<dbReference type="AlphaFoldDB" id="A0A6G0Z4J0"/>
<name>A0A6G0Z4J0_APHCR</name>
<evidence type="ECO:0000313" key="10">
    <source>
        <dbReference type="Proteomes" id="UP000478052"/>
    </source>
</evidence>
<dbReference type="InterPro" id="IPR002129">
    <property type="entry name" value="PyrdxlP-dep_de-COase"/>
</dbReference>
<evidence type="ECO:0000256" key="2">
    <source>
        <dbReference type="ARBA" id="ARBA00009533"/>
    </source>
</evidence>
<feature type="modified residue" description="N6-(pyridoxal phosphate)lysine" evidence="7">
    <location>
        <position position="362"/>
    </location>
</feature>
<dbReference type="Gene3D" id="3.40.640.10">
    <property type="entry name" value="Type I PLP-dependent aspartate aminotransferase-like (Major domain)"/>
    <property type="match status" value="1"/>
</dbReference>
<reference evidence="9 10" key="1">
    <citation type="submission" date="2019-08" db="EMBL/GenBank/DDBJ databases">
        <title>Whole genome of Aphis craccivora.</title>
        <authorList>
            <person name="Voronova N.V."/>
            <person name="Shulinski R.S."/>
            <person name="Bandarenka Y.V."/>
            <person name="Zhorov D.G."/>
            <person name="Warner D."/>
        </authorList>
    </citation>
    <scope>NUCLEOTIDE SEQUENCE [LARGE SCALE GENOMIC DNA]</scope>
    <source>
        <strain evidence="9">180601</strain>
        <tissue evidence="9">Whole Body</tissue>
    </source>
</reference>
<feature type="non-terminal residue" evidence="9">
    <location>
        <position position="1"/>
    </location>
</feature>
<accession>A0A6G0Z4J0</accession>
<dbReference type="GO" id="GO:0019752">
    <property type="term" value="P:carboxylic acid metabolic process"/>
    <property type="evidence" value="ECO:0007669"/>
    <property type="project" value="InterPro"/>
</dbReference>
<evidence type="ECO:0000256" key="8">
    <source>
        <dbReference type="RuleBase" id="RU000382"/>
    </source>
</evidence>
<dbReference type="Pfam" id="PF00282">
    <property type="entry name" value="Pyridoxal_deC"/>
    <property type="match status" value="1"/>
</dbReference>
<dbReference type="Gene3D" id="3.90.1150.170">
    <property type="match status" value="1"/>
</dbReference>
<proteinExistence type="inferred from homology"/>
<dbReference type="PANTHER" id="PTHR45677">
    <property type="entry name" value="GLUTAMATE DECARBOXYLASE-RELATED"/>
    <property type="match status" value="1"/>
</dbReference>
<gene>
    <name evidence="9" type="ORF">FWK35_00006605</name>
</gene>
<evidence type="ECO:0000256" key="6">
    <source>
        <dbReference type="ARBA" id="ARBA00023239"/>
    </source>
</evidence>
<dbReference type="GO" id="GO:0016831">
    <property type="term" value="F:carboxy-lyase activity"/>
    <property type="evidence" value="ECO:0007669"/>
    <property type="project" value="UniProtKB-KW"/>
</dbReference>
<dbReference type="CDD" id="cd06450">
    <property type="entry name" value="DOPA_deC_like"/>
    <property type="match status" value="1"/>
</dbReference>
<keyword evidence="5 7" id="KW-0663">Pyridoxal phosphate</keyword>
<sequence length="550" mass="61867">CYFIAQHIVMPIVMPVASAPTDYVTARPVELMVTASGVQVVQDDNPGGKGPSLESLSAAVCGYRSAPNATDHEAFIRDAVRLMLEQAVFRGTDRRRPVLNWKNPEELQAAFDFTLDRSPTTHGHLLHLIEDTIQHSVKTGHPYFINQLFSSVDPYGLIGQWLTDALNPSVYTFEVAPVMTIMEETVLTEMRKFLGYPDGKGDGIFCPGGSIANGYAINCARFFAFPEVKTKGMHGLPRLVVYTSVDAHYSIKKLCAFEGIGSDNLYLINTDAKGKMDVGHLRQQIQRTLEEKAIPIMVSATAGTTVLGAFDPIAEIADVCHEYGIWLHVDAAWGGGALMSKKHKHLLTGIDRADSVTWNPHKMLTAPQQCSTFLTKHKNVLTESNSSCAQYLFQKDKFYDTTYDTGDKHIQCGRRADVFKFWFMWKAKGTDGLEAHVDENFDNAKYFTEMIRNRPGFKLVLEEPEYTNITFWYIPPSLRGCQNEPDFKNKLHKVAPKIKERMMKEGTMMITYQPVNDLPNFFRLVLQNSSLDQADMDYFVNEIERLGSDL</sequence>
<comment type="similarity">
    <text evidence="2 8">Belongs to the group II decarboxylase family.</text>
</comment>
<protein>
    <submittedName>
        <fullName evidence="9">Cysteine sulfinic acid decarboxylase</fullName>
    </submittedName>
</protein>
<keyword evidence="4" id="KW-0210">Decarboxylase</keyword>
<dbReference type="GO" id="GO:0005737">
    <property type="term" value="C:cytoplasm"/>
    <property type="evidence" value="ECO:0007669"/>
    <property type="project" value="TreeGrafter"/>
</dbReference>
<dbReference type="PANTHER" id="PTHR45677:SF12">
    <property type="entry name" value="BLACK, ISOFORM A"/>
    <property type="match status" value="1"/>
</dbReference>
<dbReference type="InterPro" id="IPR015424">
    <property type="entry name" value="PyrdxlP-dep_Trfase"/>
</dbReference>
<comment type="subunit">
    <text evidence="3">Homodimer.</text>
</comment>
<dbReference type="SUPFAM" id="SSF53383">
    <property type="entry name" value="PLP-dependent transferases"/>
    <property type="match status" value="1"/>
</dbReference>
<comment type="caution">
    <text evidence="9">The sequence shown here is derived from an EMBL/GenBank/DDBJ whole genome shotgun (WGS) entry which is preliminary data.</text>
</comment>